<keyword evidence="2" id="KW-1185">Reference proteome</keyword>
<dbReference type="STRING" id="449659.IV66_GL001494"/>
<sequence>MTRKQFLESIETWKMDDINAKYVYGDNHIKLAYHDQTAEYQGKKNDVALIANFVGALGWREYLRFKGVQE</sequence>
<dbReference type="EMBL" id="JQCN01000031">
    <property type="protein sequence ID" value="KRN99490.1"/>
    <property type="molecule type" value="Genomic_DNA"/>
</dbReference>
<protein>
    <submittedName>
        <fullName evidence="1">Uncharacterized protein</fullName>
    </submittedName>
</protein>
<evidence type="ECO:0000313" key="1">
    <source>
        <dbReference type="EMBL" id="KRN99490.1"/>
    </source>
</evidence>
<dbReference type="RefSeq" id="WP_017868809.1">
    <property type="nucleotide sequence ID" value="NZ_BJYB01000024.1"/>
</dbReference>
<comment type="caution">
    <text evidence="1">The sequence shown here is derived from an EMBL/GenBank/DDBJ whole genome shotgun (WGS) entry which is preliminary data.</text>
</comment>
<reference evidence="1 2" key="1">
    <citation type="journal article" date="2015" name="Genome Announc.">
        <title>Expanding the biotechnology potential of lactobacilli through comparative genomics of 213 strains and associated genera.</title>
        <authorList>
            <person name="Sun Z."/>
            <person name="Harris H.M."/>
            <person name="McCann A."/>
            <person name="Guo C."/>
            <person name="Argimon S."/>
            <person name="Zhang W."/>
            <person name="Yang X."/>
            <person name="Jeffery I.B."/>
            <person name="Cooney J.C."/>
            <person name="Kagawa T.F."/>
            <person name="Liu W."/>
            <person name="Song Y."/>
            <person name="Salvetti E."/>
            <person name="Wrobel A."/>
            <person name="Rasinkangas P."/>
            <person name="Parkhill J."/>
            <person name="Rea M.C."/>
            <person name="O'Sullivan O."/>
            <person name="Ritari J."/>
            <person name="Douillard F.P."/>
            <person name="Paul Ross R."/>
            <person name="Yang R."/>
            <person name="Briner A.E."/>
            <person name="Felis G.E."/>
            <person name="de Vos W.M."/>
            <person name="Barrangou R."/>
            <person name="Klaenhammer T.R."/>
            <person name="Caufield P.W."/>
            <person name="Cui Y."/>
            <person name="Zhang H."/>
            <person name="O'Toole P.W."/>
        </authorList>
    </citation>
    <scope>NUCLEOTIDE SEQUENCE [LARGE SCALE GENOMIC DNA]</scope>
    <source>
        <strain evidence="1 2">NBRC 103219</strain>
    </source>
</reference>
<dbReference type="AlphaFoldDB" id="A0A0R2LC54"/>
<name>A0A0R2LC54_9LACO</name>
<accession>A0A0R2LC54</accession>
<dbReference type="PATRIC" id="fig|449659.4.peg.1518"/>
<organism evidence="1 2">
    <name type="scientific">Ligilactobacillus pobuzihii</name>
    <dbReference type="NCBI Taxonomy" id="449659"/>
    <lineage>
        <taxon>Bacteria</taxon>
        <taxon>Bacillati</taxon>
        <taxon>Bacillota</taxon>
        <taxon>Bacilli</taxon>
        <taxon>Lactobacillales</taxon>
        <taxon>Lactobacillaceae</taxon>
        <taxon>Ligilactobacillus</taxon>
    </lineage>
</organism>
<dbReference type="Proteomes" id="UP000051886">
    <property type="component" value="Unassembled WGS sequence"/>
</dbReference>
<evidence type="ECO:0000313" key="2">
    <source>
        <dbReference type="Proteomes" id="UP000051886"/>
    </source>
</evidence>
<gene>
    <name evidence="1" type="ORF">IV66_GL001494</name>
</gene>
<proteinExistence type="predicted"/>